<feature type="compositionally biased region" description="Acidic residues" evidence="1">
    <location>
        <begin position="195"/>
        <end position="211"/>
    </location>
</feature>
<dbReference type="EMBL" id="JMSZ01000016">
    <property type="protein sequence ID" value="KDE40364.1"/>
    <property type="molecule type" value="Genomic_DNA"/>
</dbReference>
<feature type="region of interest" description="Disordered" evidence="1">
    <location>
        <begin position="191"/>
        <end position="257"/>
    </location>
</feature>
<accession>A0A063Y3U7</accession>
<gene>
    <name evidence="3" type="ORF">ADINL_0956</name>
</gene>
<dbReference type="OrthoDB" id="6084348at2"/>
<feature type="compositionally biased region" description="Pro residues" evidence="1">
    <location>
        <begin position="225"/>
        <end position="242"/>
    </location>
</feature>
<proteinExistence type="predicted"/>
<protein>
    <submittedName>
        <fullName evidence="3">Uncharacterized protein</fullName>
    </submittedName>
</protein>
<evidence type="ECO:0000313" key="4">
    <source>
        <dbReference type="Proteomes" id="UP000027318"/>
    </source>
</evidence>
<dbReference type="AlphaFoldDB" id="A0A063Y3U7"/>
<name>A0A063Y3U7_9GAMM</name>
<dbReference type="RefSeq" id="WP_051632568.1">
    <property type="nucleotide sequence ID" value="NZ_JMSZ01000016.1"/>
</dbReference>
<keyword evidence="2" id="KW-0812">Transmembrane</keyword>
<keyword evidence="4" id="KW-1185">Reference proteome</keyword>
<feature type="compositionally biased region" description="Low complexity" evidence="1">
    <location>
        <begin position="212"/>
        <end position="224"/>
    </location>
</feature>
<organism evidence="3 4">
    <name type="scientific">Nitrincola lacisaponensis</name>
    <dbReference type="NCBI Taxonomy" id="267850"/>
    <lineage>
        <taxon>Bacteria</taxon>
        <taxon>Pseudomonadati</taxon>
        <taxon>Pseudomonadota</taxon>
        <taxon>Gammaproteobacteria</taxon>
        <taxon>Oceanospirillales</taxon>
        <taxon>Oceanospirillaceae</taxon>
        <taxon>Nitrincola</taxon>
    </lineage>
</organism>
<dbReference type="STRING" id="267850.ADINL_0956"/>
<feature type="transmembrane region" description="Helical" evidence="2">
    <location>
        <begin position="144"/>
        <end position="164"/>
    </location>
</feature>
<dbReference type="Proteomes" id="UP000027318">
    <property type="component" value="Unassembled WGS sequence"/>
</dbReference>
<keyword evidence="2" id="KW-1133">Transmembrane helix</keyword>
<reference evidence="3 4" key="1">
    <citation type="journal article" date="2005" name="Int. J. Syst. Evol. Microbiol.">
        <title>Nitrincola lacisaponensis gen. nov., sp. nov., a novel alkaliphilic bacterium isolated from an alkaline, saline lake.</title>
        <authorList>
            <person name="Dimitriu P.A."/>
            <person name="Shukla S.K."/>
            <person name="Conradt J."/>
            <person name="Marquez M.C."/>
            <person name="Ventosa A."/>
            <person name="Maglia A."/>
            <person name="Peyton B.M."/>
            <person name="Pinkart H.C."/>
            <person name="Mormile M.R."/>
        </authorList>
    </citation>
    <scope>NUCLEOTIDE SEQUENCE [LARGE SCALE GENOMIC DNA]</scope>
    <source>
        <strain evidence="3 4">4CA</strain>
    </source>
</reference>
<evidence type="ECO:0000313" key="3">
    <source>
        <dbReference type="EMBL" id="KDE40364.1"/>
    </source>
</evidence>
<feature type="transmembrane region" description="Helical" evidence="2">
    <location>
        <begin position="17"/>
        <end position="36"/>
    </location>
</feature>
<evidence type="ECO:0000256" key="2">
    <source>
        <dbReference type="SAM" id="Phobius"/>
    </source>
</evidence>
<sequence>MDTAPVTPDIAPPRFRLIWVTLLICLIGLAATWILVQTDNSRTAGEEALLSSGALAESASLLLKPLVINEDRISINYLLNEMTSQPVIRGMRLSDTEGTILGLSGEQQGESIKVALIRNDESLGTLEVWADSSSLLLLLQRQQFLVAIGASATLLTLLLALWLASAPRRLHSDESDDSLPATDFDTELAKAYPGESDDDSLPILDPDDLDNLDLPPVQPLEAMVPAPPPSVPEQPKPAPQPVQRPQLVAERDKPAGTDTVSLHLSARDEELDDSELVSLLKPERDTTPMPRFTPATAGRTREPEFIDDEPWVELEERQPEPAAPALSRHNPLLTALDDDEEQLNLYAFEQDLELMLPANEAGYLLLIDTTSAHSELVEEEEHQSLLKTYRMLANSVAVIYNGRVIKAGNGDLQIIFDQPQEDDTHGVNAMCAAMLFTHLYKQYNHSRVRLFRPVMNLHMALVRGKADKLERLLEEARFLTRTTQSNELISHTALTEAPQLKGTLLEGASIRREDEDKVLILQISQSYQALLEKQSRHLMSKLSQREQA</sequence>
<keyword evidence="2" id="KW-0472">Membrane</keyword>
<comment type="caution">
    <text evidence="3">The sequence shown here is derived from an EMBL/GenBank/DDBJ whole genome shotgun (WGS) entry which is preliminary data.</text>
</comment>
<evidence type="ECO:0000256" key="1">
    <source>
        <dbReference type="SAM" id="MobiDB-lite"/>
    </source>
</evidence>